<protein>
    <submittedName>
        <fullName evidence="1">Uncharacterized protein</fullName>
    </submittedName>
</protein>
<accession>A0A2G9GSM2</accession>
<evidence type="ECO:0000313" key="2">
    <source>
        <dbReference type="Proteomes" id="UP000231279"/>
    </source>
</evidence>
<keyword evidence="2" id="KW-1185">Reference proteome</keyword>
<proteinExistence type="predicted"/>
<dbReference type="EMBL" id="NKXS01003857">
    <property type="protein sequence ID" value="PIN08304.1"/>
    <property type="molecule type" value="Genomic_DNA"/>
</dbReference>
<gene>
    <name evidence="1" type="ORF">CDL12_19117</name>
</gene>
<comment type="caution">
    <text evidence="1">The sequence shown here is derived from an EMBL/GenBank/DDBJ whole genome shotgun (WGS) entry which is preliminary data.</text>
</comment>
<name>A0A2G9GSM2_9LAMI</name>
<dbReference type="Proteomes" id="UP000231279">
    <property type="component" value="Unassembled WGS sequence"/>
</dbReference>
<dbReference type="AlphaFoldDB" id="A0A2G9GSM2"/>
<reference evidence="2" key="1">
    <citation type="journal article" date="2018" name="Gigascience">
        <title>Genome assembly of the Pink Ipe (Handroanthus impetiginosus, Bignoniaceae), a highly valued, ecologically keystone Neotropical timber forest tree.</title>
        <authorList>
            <person name="Silva-Junior O.B."/>
            <person name="Grattapaglia D."/>
            <person name="Novaes E."/>
            <person name="Collevatti R.G."/>
        </authorList>
    </citation>
    <scope>NUCLEOTIDE SEQUENCE [LARGE SCALE GENOMIC DNA]</scope>
    <source>
        <strain evidence="2">cv. UFG-1</strain>
    </source>
</reference>
<evidence type="ECO:0000313" key="1">
    <source>
        <dbReference type="EMBL" id="PIN08304.1"/>
    </source>
</evidence>
<sequence length="87" mass="9752">MSLPPCCLLFPSPLIIFMLSPLSIIHAPFLSLSRTTSLFSLTSLFHPTFSLPSLFSPLPNENEKFSILKIYSNYSNKLMNARMIGSQ</sequence>
<organism evidence="1 2">
    <name type="scientific">Handroanthus impetiginosus</name>
    <dbReference type="NCBI Taxonomy" id="429701"/>
    <lineage>
        <taxon>Eukaryota</taxon>
        <taxon>Viridiplantae</taxon>
        <taxon>Streptophyta</taxon>
        <taxon>Embryophyta</taxon>
        <taxon>Tracheophyta</taxon>
        <taxon>Spermatophyta</taxon>
        <taxon>Magnoliopsida</taxon>
        <taxon>eudicotyledons</taxon>
        <taxon>Gunneridae</taxon>
        <taxon>Pentapetalae</taxon>
        <taxon>asterids</taxon>
        <taxon>lamiids</taxon>
        <taxon>Lamiales</taxon>
        <taxon>Bignoniaceae</taxon>
        <taxon>Crescentiina</taxon>
        <taxon>Tabebuia alliance</taxon>
        <taxon>Handroanthus</taxon>
    </lineage>
</organism>